<reference evidence="2" key="1">
    <citation type="submission" date="2016-11" db="EMBL/GenBank/DDBJ databases">
        <authorList>
            <person name="Varghese N."/>
            <person name="Submissions S."/>
        </authorList>
    </citation>
    <scope>NUCLEOTIDE SEQUENCE [LARGE SCALE GENOMIC DNA]</scope>
    <source>
        <strain evidence="2">CGMCC 1.6496</strain>
    </source>
</reference>
<dbReference type="Gene3D" id="1.20.1260.10">
    <property type="match status" value="1"/>
</dbReference>
<dbReference type="InterPro" id="IPR009078">
    <property type="entry name" value="Ferritin-like_SF"/>
</dbReference>
<dbReference type="NCBIfam" id="TIGR02158">
    <property type="entry name" value="PA_CoA_Oxy3"/>
    <property type="match status" value="1"/>
</dbReference>
<dbReference type="Proteomes" id="UP000184079">
    <property type="component" value="Unassembled WGS sequence"/>
</dbReference>
<evidence type="ECO:0000313" key="2">
    <source>
        <dbReference type="Proteomes" id="UP000184079"/>
    </source>
</evidence>
<accession>A0A1M5TRA2</accession>
<gene>
    <name evidence="1" type="ORF">SAMN05421807_108110</name>
</gene>
<dbReference type="GO" id="GO:0005829">
    <property type="term" value="C:cytosol"/>
    <property type="evidence" value="ECO:0007669"/>
    <property type="project" value="TreeGrafter"/>
</dbReference>
<dbReference type="InterPro" id="IPR011882">
    <property type="entry name" value="PaaC"/>
</dbReference>
<dbReference type="InterPro" id="IPR012347">
    <property type="entry name" value="Ferritin-like"/>
</dbReference>
<dbReference type="RefSeq" id="WP_244527715.1">
    <property type="nucleotide sequence ID" value="NZ_FQXD01000008.1"/>
</dbReference>
<dbReference type="AlphaFoldDB" id="A0A1M5TRA2"/>
<dbReference type="Pfam" id="PF05138">
    <property type="entry name" value="PaaA_PaaC"/>
    <property type="match status" value="1"/>
</dbReference>
<dbReference type="PANTHER" id="PTHR30458:SF0">
    <property type="entry name" value="1,2-PHENYLACETYL-COA EPOXIDASE, SUBUNIT C"/>
    <property type="match status" value="1"/>
</dbReference>
<organism evidence="1 2">
    <name type="scientific">Virgibacillus chiguensis</name>
    <dbReference type="NCBI Taxonomy" id="411959"/>
    <lineage>
        <taxon>Bacteria</taxon>
        <taxon>Bacillati</taxon>
        <taxon>Bacillota</taxon>
        <taxon>Bacilli</taxon>
        <taxon>Bacillales</taxon>
        <taxon>Bacillaceae</taxon>
        <taxon>Virgibacillus</taxon>
    </lineage>
</organism>
<protein>
    <submittedName>
        <fullName evidence="1">Ring-1,2-phenylacetyl-CoA epoxidase subunit PaaC</fullName>
    </submittedName>
</protein>
<name>A0A1M5TRA2_9BACI</name>
<dbReference type="InterPro" id="IPR052703">
    <property type="entry name" value="Aromatic_CoA_ox/epox"/>
</dbReference>
<dbReference type="InterPro" id="IPR007814">
    <property type="entry name" value="PaaA_PaaC"/>
</dbReference>
<dbReference type="SUPFAM" id="SSF47240">
    <property type="entry name" value="Ferritin-like"/>
    <property type="match status" value="1"/>
</dbReference>
<dbReference type="EMBL" id="FQXD01000008">
    <property type="protein sequence ID" value="SHH53292.1"/>
    <property type="molecule type" value="Genomic_DNA"/>
</dbReference>
<proteinExistence type="predicted"/>
<evidence type="ECO:0000313" key="1">
    <source>
        <dbReference type="EMBL" id="SHH53292.1"/>
    </source>
</evidence>
<dbReference type="PIRSF" id="PIRSF037834">
    <property type="entry name" value="PA_CoA_Oase3"/>
    <property type="match status" value="1"/>
</dbReference>
<dbReference type="GO" id="GO:0010124">
    <property type="term" value="P:phenylacetate catabolic process"/>
    <property type="evidence" value="ECO:0007669"/>
    <property type="project" value="InterPro"/>
</dbReference>
<keyword evidence="2" id="KW-1185">Reference proteome</keyword>
<sequence length="263" mass="30665">MQREDMVLCELLYQLADDNFILAYRGSEWLGLAPHIEEDVAFSSINQDMMGHAVMYYQLLEELGAGDVDALSHCREPESFRNAILLERKNGLGHYLENPNYDWAYTVVRHYLFSVLKQIRLESLYHSSYEPLKQAAEKISLEHYYHSMHWETWFTQLMSSTKEARHRMENAINYCWQEFDGVISLGRYGKEICDHQLIVEEEKLRNEWLKRVCTTFGEMQFSPKTSPGMESGNGRNGEHTEDLTEALEVLSEVYGGDKQAVSW</sequence>
<dbReference type="PANTHER" id="PTHR30458">
    <property type="entry name" value="PHENYLACETIC ACID DEGRADATION PROTEIN PAA"/>
    <property type="match status" value="1"/>
</dbReference>